<protein>
    <submittedName>
        <fullName evidence="1">Uncharacterized protein</fullName>
    </submittedName>
</protein>
<accession>A0ACB8U2G1</accession>
<keyword evidence="2" id="KW-1185">Reference proteome</keyword>
<organism evidence="1 2">
    <name type="scientific">Irpex rosettiformis</name>
    <dbReference type="NCBI Taxonomy" id="378272"/>
    <lineage>
        <taxon>Eukaryota</taxon>
        <taxon>Fungi</taxon>
        <taxon>Dikarya</taxon>
        <taxon>Basidiomycota</taxon>
        <taxon>Agaricomycotina</taxon>
        <taxon>Agaricomycetes</taxon>
        <taxon>Polyporales</taxon>
        <taxon>Irpicaceae</taxon>
        <taxon>Irpex</taxon>
    </lineage>
</organism>
<dbReference type="EMBL" id="MU274913">
    <property type="protein sequence ID" value="KAI0088552.1"/>
    <property type="molecule type" value="Genomic_DNA"/>
</dbReference>
<comment type="caution">
    <text evidence="1">The sequence shown here is derived from an EMBL/GenBank/DDBJ whole genome shotgun (WGS) entry which is preliminary data.</text>
</comment>
<sequence length="441" mass="50496">MSVIWDSTDTKRDRAVYGGEGCDHDDVGLERRTKLAYRQREDHYARAAISLGGGRVYQEREKEREGGAMNREKRRKGGKNPPKGPAQWRCHVQPIGYSLERGEKGRESREGTDEFEWRLHNAEFAQRTLPPLIRWNINNTIFSNKERERAGGFSPNNGRRRRESPHGRERERRGKRGKRENGWEIEIEERGEPSRELTDSVHRTGRGIRFVARTVSAVCKEPWEREIRWLASTVHRPRPSNSSARMNTAEAFGFKFKPVEYMDPLAMVLFSEVLVISANNNKLALGRSGSQVVHKPEFPRMFLTRRRAYVRVALALSRVEISRYLPNHPCTSERSSLRPTKNPKHRNSGETLPWFARLSEAGITSPPPFLVSLARHYIPPSTCAHGQDNGSLGEMRDPWFTVWSVGRGGRAMMMCNVRLDQEEPVEIFDDSSLAIAEVLGL</sequence>
<evidence type="ECO:0000313" key="2">
    <source>
        <dbReference type="Proteomes" id="UP001055072"/>
    </source>
</evidence>
<reference evidence="1" key="1">
    <citation type="journal article" date="2021" name="Environ. Microbiol.">
        <title>Gene family expansions and transcriptome signatures uncover fungal adaptations to wood decay.</title>
        <authorList>
            <person name="Hage H."/>
            <person name="Miyauchi S."/>
            <person name="Viragh M."/>
            <person name="Drula E."/>
            <person name="Min B."/>
            <person name="Chaduli D."/>
            <person name="Navarro D."/>
            <person name="Favel A."/>
            <person name="Norest M."/>
            <person name="Lesage-Meessen L."/>
            <person name="Balint B."/>
            <person name="Merenyi Z."/>
            <person name="de Eugenio L."/>
            <person name="Morin E."/>
            <person name="Martinez A.T."/>
            <person name="Baldrian P."/>
            <person name="Stursova M."/>
            <person name="Martinez M.J."/>
            <person name="Novotny C."/>
            <person name="Magnuson J.K."/>
            <person name="Spatafora J.W."/>
            <person name="Maurice S."/>
            <person name="Pangilinan J."/>
            <person name="Andreopoulos W."/>
            <person name="LaButti K."/>
            <person name="Hundley H."/>
            <person name="Na H."/>
            <person name="Kuo A."/>
            <person name="Barry K."/>
            <person name="Lipzen A."/>
            <person name="Henrissat B."/>
            <person name="Riley R."/>
            <person name="Ahrendt S."/>
            <person name="Nagy L.G."/>
            <person name="Grigoriev I.V."/>
            <person name="Martin F."/>
            <person name="Rosso M.N."/>
        </authorList>
    </citation>
    <scope>NUCLEOTIDE SEQUENCE</scope>
    <source>
        <strain evidence="1">CBS 384.51</strain>
    </source>
</reference>
<name>A0ACB8U2G1_9APHY</name>
<proteinExistence type="predicted"/>
<dbReference type="Proteomes" id="UP001055072">
    <property type="component" value="Unassembled WGS sequence"/>
</dbReference>
<evidence type="ECO:0000313" key="1">
    <source>
        <dbReference type="EMBL" id="KAI0088552.1"/>
    </source>
</evidence>
<gene>
    <name evidence="1" type="ORF">BDY19DRAFT_906571</name>
</gene>